<dbReference type="AlphaFoldDB" id="A0A834II09"/>
<accession>A0A834II09</accession>
<gene>
    <name evidence="1" type="ORF">GWI33_007050</name>
</gene>
<name>A0A834II09_RHYFE</name>
<evidence type="ECO:0000313" key="2">
    <source>
        <dbReference type="Proteomes" id="UP000625711"/>
    </source>
</evidence>
<reference evidence="1" key="1">
    <citation type="submission" date="2020-08" db="EMBL/GenBank/DDBJ databases">
        <title>Genome sequencing and assembly of the red palm weevil Rhynchophorus ferrugineus.</title>
        <authorList>
            <person name="Dias G.B."/>
            <person name="Bergman C.M."/>
            <person name="Manee M."/>
        </authorList>
    </citation>
    <scope>NUCLEOTIDE SEQUENCE</scope>
    <source>
        <strain evidence="1">AA-2017</strain>
        <tissue evidence="1">Whole larva</tissue>
    </source>
</reference>
<dbReference type="Proteomes" id="UP000625711">
    <property type="component" value="Unassembled WGS sequence"/>
</dbReference>
<proteinExistence type="predicted"/>
<sequence>MCCLLFVIALFNAQVVSQFIYILLSKLFKTFRIVHQLSDRLSYGFASTVDTNIERETRRAAFQRRSGPVAAAAAAKLEWQSIDLAKLVGQGDKQSPRLILLNLLAIQCYKTGLCFAL</sequence>
<protein>
    <submittedName>
        <fullName evidence="1">Uncharacterized protein</fullName>
    </submittedName>
</protein>
<comment type="caution">
    <text evidence="1">The sequence shown here is derived from an EMBL/GenBank/DDBJ whole genome shotgun (WGS) entry which is preliminary data.</text>
</comment>
<dbReference type="EMBL" id="JAACXV010000356">
    <property type="protein sequence ID" value="KAF7279531.1"/>
    <property type="molecule type" value="Genomic_DNA"/>
</dbReference>
<evidence type="ECO:0000313" key="1">
    <source>
        <dbReference type="EMBL" id="KAF7279531.1"/>
    </source>
</evidence>
<organism evidence="1 2">
    <name type="scientific">Rhynchophorus ferrugineus</name>
    <name type="common">Red palm weevil</name>
    <name type="synonym">Curculio ferrugineus</name>
    <dbReference type="NCBI Taxonomy" id="354439"/>
    <lineage>
        <taxon>Eukaryota</taxon>
        <taxon>Metazoa</taxon>
        <taxon>Ecdysozoa</taxon>
        <taxon>Arthropoda</taxon>
        <taxon>Hexapoda</taxon>
        <taxon>Insecta</taxon>
        <taxon>Pterygota</taxon>
        <taxon>Neoptera</taxon>
        <taxon>Endopterygota</taxon>
        <taxon>Coleoptera</taxon>
        <taxon>Polyphaga</taxon>
        <taxon>Cucujiformia</taxon>
        <taxon>Curculionidae</taxon>
        <taxon>Dryophthorinae</taxon>
        <taxon>Rhynchophorus</taxon>
    </lineage>
</organism>
<keyword evidence="2" id="KW-1185">Reference proteome</keyword>